<dbReference type="GO" id="GO:0045292">
    <property type="term" value="P:mRNA cis splicing, via spliceosome"/>
    <property type="evidence" value="ECO:0007669"/>
    <property type="project" value="TreeGrafter"/>
</dbReference>
<evidence type="ECO:0000256" key="1">
    <source>
        <dbReference type="ARBA" id="ARBA00004123"/>
    </source>
</evidence>
<keyword evidence="4" id="KW-0539">Nucleus</keyword>
<evidence type="ECO:0000256" key="5">
    <source>
        <dbReference type="SAM" id="MobiDB-lite"/>
    </source>
</evidence>
<sequence>MLPTTIRTPPSPGDFTPLAEYQSQTPESFIGGKPVLHYHVEGAKAWIPKAQCGTLALFPADMSQKPSAPEGDSINGDVEELVEQSVDIFVNSETLTIFSNKVEAGVSIPYPSISIHAVKQIGPETAAQRAQAVWMQLEFSDGGDDDDDFNTIELTIIPPQTGSEENAAKQLYEAMASCSDLHPDPNDEDEDDEDEYDRIVFEGSNGHAAIEGFTGVMQGASDGSLPPPMPGSGGWITADNVHEYFDEDGNWIGQGQAAAGGLTGVASDGMPPAMPGSGGWITADNLHEHFDEAGNYIGSADTEELGQGAGRVRARDEVEEDNAAESRPAEDSENKRPRVGE</sequence>
<dbReference type="PANTHER" id="PTHR21399:SF0">
    <property type="entry name" value="METHYLOSOME SUBUNIT PICLN"/>
    <property type="match status" value="1"/>
</dbReference>
<dbReference type="GO" id="GO:0034715">
    <property type="term" value="C:pICln-Sm protein complex"/>
    <property type="evidence" value="ECO:0007669"/>
    <property type="project" value="TreeGrafter"/>
</dbReference>
<dbReference type="Proteomes" id="UP000635477">
    <property type="component" value="Unassembled WGS sequence"/>
</dbReference>
<organism evidence="6 7">
    <name type="scientific">Fusarium zealandicum</name>
    <dbReference type="NCBI Taxonomy" id="1053134"/>
    <lineage>
        <taxon>Eukaryota</taxon>
        <taxon>Fungi</taxon>
        <taxon>Dikarya</taxon>
        <taxon>Ascomycota</taxon>
        <taxon>Pezizomycotina</taxon>
        <taxon>Sordariomycetes</taxon>
        <taxon>Hypocreomycetidae</taxon>
        <taxon>Hypocreales</taxon>
        <taxon>Nectriaceae</taxon>
        <taxon>Fusarium</taxon>
        <taxon>Fusarium staphyleae species complex</taxon>
    </lineage>
</organism>
<dbReference type="GO" id="GO:0005681">
    <property type="term" value="C:spliceosomal complex"/>
    <property type="evidence" value="ECO:0007669"/>
    <property type="project" value="TreeGrafter"/>
</dbReference>
<comment type="subcellular location">
    <subcellularLocation>
        <location evidence="2">Cytoplasm</location>
    </subcellularLocation>
    <subcellularLocation>
        <location evidence="1">Nucleus</location>
    </subcellularLocation>
</comment>
<accession>A0A8H4XHZ0</accession>
<dbReference type="GO" id="GO:0000387">
    <property type="term" value="P:spliceosomal snRNP assembly"/>
    <property type="evidence" value="ECO:0007669"/>
    <property type="project" value="TreeGrafter"/>
</dbReference>
<protein>
    <recommendedName>
        <fullName evidence="8">FPD1</fullName>
    </recommendedName>
</protein>
<dbReference type="InterPro" id="IPR039924">
    <property type="entry name" value="ICln/Lot5/Saf5"/>
</dbReference>
<dbReference type="EMBL" id="JABEYC010000685">
    <property type="protein sequence ID" value="KAF4975020.1"/>
    <property type="molecule type" value="Genomic_DNA"/>
</dbReference>
<comment type="caution">
    <text evidence="6">The sequence shown here is derived from an EMBL/GenBank/DDBJ whole genome shotgun (WGS) entry which is preliminary data.</text>
</comment>
<gene>
    <name evidence="6" type="ORF">FZEAL_8141</name>
</gene>
<feature type="compositionally biased region" description="Basic and acidic residues" evidence="5">
    <location>
        <begin position="327"/>
        <end position="341"/>
    </location>
</feature>
<reference evidence="6" key="1">
    <citation type="journal article" date="2020" name="BMC Genomics">
        <title>Correction to: Identification and distribution of gene clusters required for synthesis of sphingolipid metabolism inhibitors in diverse species of the filamentous fungus Fusarium.</title>
        <authorList>
            <person name="Kim H.S."/>
            <person name="Lohmar J.M."/>
            <person name="Busman M."/>
            <person name="Brown D.W."/>
            <person name="Naumann T.A."/>
            <person name="Divon H.H."/>
            <person name="Lysoe E."/>
            <person name="Uhlig S."/>
            <person name="Proctor R.H."/>
        </authorList>
    </citation>
    <scope>NUCLEOTIDE SEQUENCE</scope>
    <source>
        <strain evidence="6">NRRL 22465</strain>
    </source>
</reference>
<dbReference type="AlphaFoldDB" id="A0A8H4XHZ0"/>
<evidence type="ECO:0008006" key="8">
    <source>
        <dbReference type="Google" id="ProtNLM"/>
    </source>
</evidence>
<evidence type="ECO:0000313" key="6">
    <source>
        <dbReference type="EMBL" id="KAF4975020.1"/>
    </source>
</evidence>
<feature type="region of interest" description="Disordered" evidence="5">
    <location>
        <begin position="299"/>
        <end position="341"/>
    </location>
</feature>
<name>A0A8H4XHZ0_9HYPO</name>
<keyword evidence="3" id="KW-0963">Cytoplasm</keyword>
<dbReference type="InterPro" id="IPR011993">
    <property type="entry name" value="PH-like_dom_sf"/>
</dbReference>
<evidence type="ECO:0000256" key="2">
    <source>
        <dbReference type="ARBA" id="ARBA00004496"/>
    </source>
</evidence>
<dbReference type="Pfam" id="PF03517">
    <property type="entry name" value="Voldacs"/>
    <property type="match status" value="1"/>
</dbReference>
<reference evidence="6" key="2">
    <citation type="submission" date="2020-05" db="EMBL/GenBank/DDBJ databases">
        <authorList>
            <person name="Kim H.-S."/>
            <person name="Proctor R.H."/>
            <person name="Brown D.W."/>
        </authorList>
    </citation>
    <scope>NUCLEOTIDE SEQUENCE</scope>
    <source>
        <strain evidence="6">NRRL 22465</strain>
    </source>
</reference>
<evidence type="ECO:0000256" key="3">
    <source>
        <dbReference type="ARBA" id="ARBA00022490"/>
    </source>
</evidence>
<dbReference type="OrthoDB" id="19714at2759"/>
<evidence type="ECO:0000256" key="4">
    <source>
        <dbReference type="ARBA" id="ARBA00023242"/>
    </source>
</evidence>
<evidence type="ECO:0000313" key="7">
    <source>
        <dbReference type="Proteomes" id="UP000635477"/>
    </source>
</evidence>
<dbReference type="PANTHER" id="PTHR21399">
    <property type="entry name" value="CHLORIDE CONDUCTANCE REGULATORY PROTEIN ICLN"/>
    <property type="match status" value="1"/>
</dbReference>
<keyword evidence="7" id="KW-1185">Reference proteome</keyword>
<proteinExistence type="predicted"/>
<dbReference type="GO" id="GO:0005829">
    <property type="term" value="C:cytosol"/>
    <property type="evidence" value="ECO:0007669"/>
    <property type="project" value="TreeGrafter"/>
</dbReference>
<dbReference type="Gene3D" id="2.30.29.30">
    <property type="entry name" value="Pleckstrin-homology domain (PH domain)/Phosphotyrosine-binding domain (PTB)"/>
    <property type="match status" value="1"/>
</dbReference>